<dbReference type="SFLD" id="SFLDG00002">
    <property type="entry name" value="C1.7:_P-type_atpase_like"/>
    <property type="match status" value="1"/>
</dbReference>
<dbReference type="InterPro" id="IPR059000">
    <property type="entry name" value="ATPase_P-type_domA"/>
</dbReference>
<feature type="transmembrane region" description="Helical" evidence="14">
    <location>
        <begin position="337"/>
        <end position="359"/>
    </location>
</feature>
<evidence type="ECO:0000259" key="15">
    <source>
        <dbReference type="Pfam" id="PF00122"/>
    </source>
</evidence>
<accession>A0ABR4NFY2</accession>
<evidence type="ECO:0000256" key="11">
    <source>
        <dbReference type="ARBA" id="ARBA00023136"/>
    </source>
</evidence>
<dbReference type="InterPro" id="IPR006539">
    <property type="entry name" value="P-type_ATPase_IV"/>
</dbReference>
<evidence type="ECO:0000259" key="17">
    <source>
        <dbReference type="Pfam" id="PF16212"/>
    </source>
</evidence>
<dbReference type="SUPFAM" id="SSF81660">
    <property type="entry name" value="Metal cation-transporting ATPase, ATP-binding domain N"/>
    <property type="match status" value="1"/>
</dbReference>
<evidence type="ECO:0000256" key="12">
    <source>
        <dbReference type="ARBA" id="ARBA00034036"/>
    </source>
</evidence>
<keyword evidence="5" id="KW-0479">Metal-binding</keyword>
<dbReference type="SUPFAM" id="SSF81665">
    <property type="entry name" value="Calcium ATPase, transmembrane domain M"/>
    <property type="match status" value="1"/>
</dbReference>
<feature type="transmembrane region" description="Helical" evidence="14">
    <location>
        <begin position="290"/>
        <end position="310"/>
    </location>
</feature>
<evidence type="ECO:0000313" key="18">
    <source>
        <dbReference type="EMBL" id="KAL2918441.1"/>
    </source>
</evidence>
<dbReference type="InterPro" id="IPR001757">
    <property type="entry name" value="P_typ_ATPase"/>
</dbReference>
<reference evidence="18 19" key="1">
    <citation type="submission" date="2023-09" db="EMBL/GenBank/DDBJ databases">
        <title>Pangenome analysis of Batrachochytrium dendrobatidis and related Chytrids.</title>
        <authorList>
            <person name="Yacoub M.N."/>
            <person name="Stajich J.E."/>
            <person name="James T.Y."/>
        </authorList>
    </citation>
    <scope>NUCLEOTIDE SEQUENCE [LARGE SCALE GENOMIC DNA]</scope>
    <source>
        <strain evidence="18 19">JEL0888</strain>
    </source>
</reference>
<evidence type="ECO:0000256" key="5">
    <source>
        <dbReference type="ARBA" id="ARBA00022723"/>
    </source>
</evidence>
<comment type="similarity">
    <text evidence="3 14">Belongs to the cation transport ATPase (P-type) (TC 3.A.3) family. Type IV subfamily.</text>
</comment>
<dbReference type="SFLD" id="SFLDF00027">
    <property type="entry name" value="p-type_atpase"/>
    <property type="match status" value="1"/>
</dbReference>
<feature type="domain" description="P-type ATPase C-terminal" evidence="17">
    <location>
        <begin position="849"/>
        <end position="1102"/>
    </location>
</feature>
<feature type="transmembrane region" description="Helical" evidence="14">
    <location>
        <begin position="1005"/>
        <end position="1023"/>
    </location>
</feature>
<evidence type="ECO:0000256" key="1">
    <source>
        <dbReference type="ARBA" id="ARBA00004141"/>
    </source>
</evidence>
<protein>
    <recommendedName>
        <fullName evidence="14">Phospholipid-transporting ATPase</fullName>
        <ecNumber evidence="14">7.6.2.1</ecNumber>
    </recommendedName>
</protein>
<dbReference type="InterPro" id="IPR036412">
    <property type="entry name" value="HAD-like_sf"/>
</dbReference>
<keyword evidence="4 14" id="KW-0812">Transmembrane</keyword>
<comment type="caution">
    <text evidence="18">The sequence shown here is derived from an EMBL/GenBank/DDBJ whole genome shotgun (WGS) entry which is preliminary data.</text>
</comment>
<feature type="domain" description="P-type ATPase A" evidence="15">
    <location>
        <begin position="124"/>
        <end position="186"/>
    </location>
</feature>
<keyword evidence="8 14" id="KW-0460">Magnesium</keyword>
<keyword evidence="10 14" id="KW-1133">Transmembrane helix</keyword>
<dbReference type="InterPro" id="IPR023214">
    <property type="entry name" value="HAD_sf"/>
</dbReference>
<dbReference type="NCBIfam" id="TIGR01494">
    <property type="entry name" value="ATPase_P-type"/>
    <property type="match status" value="1"/>
</dbReference>
<dbReference type="Pfam" id="PF13246">
    <property type="entry name" value="Cation_ATPase"/>
    <property type="match status" value="1"/>
</dbReference>
<dbReference type="PANTHER" id="PTHR24092:SF150">
    <property type="entry name" value="PHOSPHOLIPID-TRANSPORTING ATPASE"/>
    <property type="match status" value="1"/>
</dbReference>
<keyword evidence="7 14" id="KW-0067">ATP-binding</keyword>
<comment type="catalytic activity">
    <reaction evidence="12 14">
        <text>ATP + H2O + phospholipidSide 1 = ADP + phosphate + phospholipidSide 2.</text>
        <dbReference type="EC" id="7.6.2.1"/>
    </reaction>
</comment>
<feature type="transmembrane region" description="Helical" evidence="14">
    <location>
        <begin position="921"/>
        <end position="943"/>
    </location>
</feature>
<feature type="transmembrane region" description="Helical" evidence="14">
    <location>
        <begin position="1030"/>
        <end position="1052"/>
    </location>
</feature>
<evidence type="ECO:0000259" key="16">
    <source>
        <dbReference type="Pfam" id="PF16209"/>
    </source>
</evidence>
<dbReference type="NCBIfam" id="TIGR01652">
    <property type="entry name" value="ATPase-Plipid"/>
    <property type="match status" value="1"/>
</dbReference>
<evidence type="ECO:0000256" key="7">
    <source>
        <dbReference type="ARBA" id="ARBA00022840"/>
    </source>
</evidence>
<feature type="transmembrane region" description="Helical" evidence="14">
    <location>
        <begin position="880"/>
        <end position="901"/>
    </location>
</feature>
<dbReference type="PROSITE" id="PS00154">
    <property type="entry name" value="ATPASE_E1_E2"/>
    <property type="match status" value="1"/>
</dbReference>
<dbReference type="CDD" id="cd02073">
    <property type="entry name" value="P-type_ATPase_APLT_Dnf-like"/>
    <property type="match status" value="1"/>
</dbReference>
<sequence>MGGLRSVFEAIGIVEPEQSTHVPIGERTIALNDRIKNDAQRFLHNSVSTGKYSLVTFLPKFLFEQFSKYANLFFLLTGSVQLIPGISPTSRVGTILPLTVVLILTAIKEIFEDLKRHRQDAEINARMCKVLQGTAFVEKPWRDVVVGDIVRVENSQYFPADLVLLSSSEPDALCYIETSNLDGETNLKIRQGLEETSHLLSPDEVAKAEGFIKSEMPNNSLYTYEATLSLRGKEVPLDPAQLLLRGAQLRNTRWIYGVVVFTGHETKLMKNSTPTPIKGTKVDAIVNTEILILFMLLIVITVTCATGQLLRQLNQSFERDILQISRDEAPSNYGWNILTYIILFNNLIPLSLIVTLEFVKLSLGTLINADLDMYYEESDTPSTARTSSLVEELGQVDYIFSDKTGTLTRNIMEFKMASIGGIAYAETVPEDKRIRVDEHGKEVGYYDFKTLIEHRDKHENSQIIREFLTMLAVCHTVIPEADENNPSKITYQASSPDEAALVAGASQLGFLFHTRRPKSVTIAAVGENIDYEILNVNEFNSTRKRMSLVVRDSFGKIKLYIKGADTVIYERLAAGDRFGDATSQHLEDYANEGLRTLCLAYREVPEAEYREWAKVYETAATTINNRGEALDRAAEMIERDLTLLGATAIEDKLQDGVPDTIHTLMEAGIKVWVLTGDRQETAINIGFSCKLITPEMNILICNEPTHIATKQYLEQKLDFVKKSMGDNSPKRTPHSAWRRFWRGGLATGLFDKDLEYELEPLVLVIDGKTLTYALEDDIKYIFLELAMMCKAVVCCRVSPLQKALVVKLVRFGVTESVTLAIGDGANDVSMIQAAHVGVGISGMEGLQAARAADFAIGQFRYLRKLLLVHGGWAYSRVSKVIVFSFYKNITLYMIQLWFAIFNGFSGQTLFETWASVSTYNVLWTLLPPIAIGVFDQFVSARVLDRYPQMYQLGQRGVFYNHRIFFGWLLNSFVHSFAIFGLWMLILGESGTLSDGRVVDNWAFGSMVYCSTLLTVMIKACLIADHWVHITFLSIFGSFAAFMLLFPAYTFIGPLAGFSPELRNLIYPMFTNANLWLALILLPVMVNLRDLVWKYYKRTYAPQAYHIAQEIQKYNIPDYRPRMERFRKAVHKVRQIQRVKRAKGFAFSQNEGGQASLIRQYDTTRRKPIG</sequence>
<gene>
    <name evidence="18" type="primary">DRS2_1</name>
    <name evidence="18" type="ORF">HK105_201842</name>
</gene>
<evidence type="ECO:0000256" key="4">
    <source>
        <dbReference type="ARBA" id="ARBA00022692"/>
    </source>
</evidence>
<evidence type="ECO:0000256" key="13">
    <source>
        <dbReference type="ARBA" id="ARBA00049128"/>
    </source>
</evidence>
<dbReference type="InterPro" id="IPR032630">
    <property type="entry name" value="P_typ_ATPase_c"/>
</dbReference>
<evidence type="ECO:0000256" key="9">
    <source>
        <dbReference type="ARBA" id="ARBA00022967"/>
    </source>
</evidence>
<dbReference type="InterPro" id="IPR023298">
    <property type="entry name" value="ATPase_P-typ_TM_dom_sf"/>
</dbReference>
<keyword evidence="19" id="KW-1185">Reference proteome</keyword>
<evidence type="ECO:0000256" key="2">
    <source>
        <dbReference type="ARBA" id="ARBA00004308"/>
    </source>
</evidence>
<name>A0ABR4NFY2_9FUNG</name>
<dbReference type="InterPro" id="IPR044492">
    <property type="entry name" value="P_typ_ATPase_HD_dom"/>
</dbReference>
<feature type="transmembrane region" description="Helical" evidence="14">
    <location>
        <begin position="964"/>
        <end position="985"/>
    </location>
</feature>
<proteinExistence type="inferred from homology"/>
<organism evidence="18 19">
    <name type="scientific">Polyrhizophydium stewartii</name>
    <dbReference type="NCBI Taxonomy" id="2732419"/>
    <lineage>
        <taxon>Eukaryota</taxon>
        <taxon>Fungi</taxon>
        <taxon>Fungi incertae sedis</taxon>
        <taxon>Chytridiomycota</taxon>
        <taxon>Chytridiomycota incertae sedis</taxon>
        <taxon>Chytridiomycetes</taxon>
        <taxon>Rhizophydiales</taxon>
        <taxon>Rhizophydiales incertae sedis</taxon>
        <taxon>Polyrhizophydium</taxon>
    </lineage>
</organism>
<keyword evidence="6 14" id="KW-0547">Nucleotide-binding</keyword>
<dbReference type="Gene3D" id="2.70.150.10">
    <property type="entry name" value="Calcium-transporting ATPase, cytoplasmic transduction domain A"/>
    <property type="match status" value="1"/>
</dbReference>
<dbReference type="InterPro" id="IPR023299">
    <property type="entry name" value="ATPase_P-typ_cyto_dom_N"/>
</dbReference>
<evidence type="ECO:0000256" key="8">
    <source>
        <dbReference type="ARBA" id="ARBA00022842"/>
    </source>
</evidence>
<evidence type="ECO:0000256" key="10">
    <source>
        <dbReference type="ARBA" id="ARBA00022989"/>
    </source>
</evidence>
<dbReference type="EC" id="7.6.2.1" evidence="14"/>
<keyword evidence="9 14" id="KW-1278">Translocase</keyword>
<evidence type="ECO:0000256" key="6">
    <source>
        <dbReference type="ARBA" id="ARBA00022741"/>
    </source>
</evidence>
<keyword evidence="11 14" id="KW-0472">Membrane</keyword>
<dbReference type="SUPFAM" id="SSF81653">
    <property type="entry name" value="Calcium ATPase, transduction domain A"/>
    <property type="match status" value="1"/>
</dbReference>
<dbReference type="EMBL" id="JADGIZ020000006">
    <property type="protein sequence ID" value="KAL2918441.1"/>
    <property type="molecule type" value="Genomic_DNA"/>
</dbReference>
<dbReference type="Proteomes" id="UP001527925">
    <property type="component" value="Unassembled WGS sequence"/>
</dbReference>
<dbReference type="SUPFAM" id="SSF56784">
    <property type="entry name" value="HAD-like"/>
    <property type="match status" value="1"/>
</dbReference>
<dbReference type="InterPro" id="IPR032631">
    <property type="entry name" value="P-type_ATPase_N"/>
</dbReference>
<feature type="domain" description="P-type ATPase N-terminal" evidence="16">
    <location>
        <begin position="29"/>
        <end position="95"/>
    </location>
</feature>
<feature type="transmembrane region" description="Helical" evidence="14">
    <location>
        <begin position="1064"/>
        <end position="1087"/>
    </location>
</feature>
<evidence type="ECO:0000256" key="14">
    <source>
        <dbReference type="RuleBase" id="RU362033"/>
    </source>
</evidence>
<comment type="catalytic activity">
    <reaction evidence="13">
        <text>a 1,2-diacyl-sn-glycero-3-phosphoethanolamine(out) + ATP + H2O = a 1,2-diacyl-sn-glycero-3-phosphoethanolamine(in) + ADP + phosphate + H(+)</text>
        <dbReference type="Rhea" id="RHEA:66132"/>
        <dbReference type="ChEBI" id="CHEBI:15377"/>
        <dbReference type="ChEBI" id="CHEBI:15378"/>
        <dbReference type="ChEBI" id="CHEBI:30616"/>
        <dbReference type="ChEBI" id="CHEBI:43474"/>
        <dbReference type="ChEBI" id="CHEBI:64612"/>
        <dbReference type="ChEBI" id="CHEBI:456216"/>
    </reaction>
    <physiologicalReaction direction="left-to-right" evidence="13">
        <dbReference type="Rhea" id="RHEA:66133"/>
    </physiologicalReaction>
</comment>
<dbReference type="InterPro" id="IPR018303">
    <property type="entry name" value="ATPase_P-typ_P_site"/>
</dbReference>
<dbReference type="InterPro" id="IPR008250">
    <property type="entry name" value="ATPase_P-typ_transduc_dom_A_sf"/>
</dbReference>
<dbReference type="Gene3D" id="3.40.1110.10">
    <property type="entry name" value="Calcium-transporting ATPase, cytoplasmic domain N"/>
    <property type="match status" value="1"/>
</dbReference>
<dbReference type="Pfam" id="PF16209">
    <property type="entry name" value="PhoLip_ATPase_N"/>
    <property type="match status" value="1"/>
</dbReference>
<evidence type="ECO:0000313" key="19">
    <source>
        <dbReference type="Proteomes" id="UP001527925"/>
    </source>
</evidence>
<dbReference type="Gene3D" id="3.40.50.1000">
    <property type="entry name" value="HAD superfamily/HAD-like"/>
    <property type="match status" value="1"/>
</dbReference>
<dbReference type="Pfam" id="PF16212">
    <property type="entry name" value="PhoLip_ATPase_C"/>
    <property type="match status" value="1"/>
</dbReference>
<dbReference type="SFLD" id="SFLDS00003">
    <property type="entry name" value="Haloacid_Dehalogenase"/>
    <property type="match status" value="1"/>
</dbReference>
<dbReference type="Pfam" id="PF00122">
    <property type="entry name" value="E1-E2_ATPase"/>
    <property type="match status" value="1"/>
</dbReference>
<comment type="subcellular location">
    <subcellularLocation>
        <location evidence="2">Endomembrane system</location>
    </subcellularLocation>
    <subcellularLocation>
        <location evidence="1 14">Membrane</location>
        <topology evidence="1 14">Multi-pass membrane protein</topology>
    </subcellularLocation>
</comment>
<evidence type="ECO:0000256" key="3">
    <source>
        <dbReference type="ARBA" id="ARBA00008109"/>
    </source>
</evidence>
<dbReference type="PRINTS" id="PR00119">
    <property type="entry name" value="CATATPASE"/>
</dbReference>
<dbReference type="PANTHER" id="PTHR24092">
    <property type="entry name" value="PROBABLE PHOSPHOLIPID-TRANSPORTING ATPASE"/>
    <property type="match status" value="1"/>
</dbReference>